<organism evidence="1 2">
    <name type="scientific">Paxillus rubicundulus Ve08.2h10</name>
    <dbReference type="NCBI Taxonomy" id="930991"/>
    <lineage>
        <taxon>Eukaryota</taxon>
        <taxon>Fungi</taxon>
        <taxon>Dikarya</taxon>
        <taxon>Basidiomycota</taxon>
        <taxon>Agaricomycotina</taxon>
        <taxon>Agaricomycetes</taxon>
        <taxon>Agaricomycetidae</taxon>
        <taxon>Boletales</taxon>
        <taxon>Paxilineae</taxon>
        <taxon>Paxillaceae</taxon>
        <taxon>Paxillus</taxon>
    </lineage>
</organism>
<proteinExistence type="predicted"/>
<evidence type="ECO:0000313" key="1">
    <source>
        <dbReference type="EMBL" id="KIK72501.1"/>
    </source>
</evidence>
<reference evidence="1 2" key="1">
    <citation type="submission" date="2014-04" db="EMBL/GenBank/DDBJ databases">
        <authorList>
            <consortium name="DOE Joint Genome Institute"/>
            <person name="Kuo A."/>
            <person name="Kohler A."/>
            <person name="Jargeat P."/>
            <person name="Nagy L.G."/>
            <person name="Floudas D."/>
            <person name="Copeland A."/>
            <person name="Barry K.W."/>
            <person name="Cichocki N."/>
            <person name="Veneault-Fourrey C."/>
            <person name="LaButti K."/>
            <person name="Lindquist E.A."/>
            <person name="Lipzen A."/>
            <person name="Lundell T."/>
            <person name="Morin E."/>
            <person name="Murat C."/>
            <person name="Sun H."/>
            <person name="Tunlid A."/>
            <person name="Henrissat B."/>
            <person name="Grigoriev I.V."/>
            <person name="Hibbett D.S."/>
            <person name="Martin F."/>
            <person name="Nordberg H.P."/>
            <person name="Cantor M.N."/>
            <person name="Hua S.X."/>
        </authorList>
    </citation>
    <scope>NUCLEOTIDE SEQUENCE [LARGE SCALE GENOMIC DNA]</scope>
    <source>
        <strain evidence="1 2">Ve08.2h10</strain>
    </source>
</reference>
<sequence length="85" mass="10063">GTIGFLEDENGQIVDKEEQQHICNHQCSLCYTLLTYDLAPTSWGKCPDIAHKFLVRLMRIKFPVLRYCMDDWKADMLMGLYYLQW</sequence>
<dbReference type="OrthoDB" id="2688403at2759"/>
<dbReference type="AlphaFoldDB" id="A0A0D0CNY2"/>
<dbReference type="EMBL" id="KN830761">
    <property type="protein sequence ID" value="KIK72501.1"/>
    <property type="molecule type" value="Genomic_DNA"/>
</dbReference>
<protein>
    <submittedName>
        <fullName evidence="1">Uncharacterized protein</fullName>
    </submittedName>
</protein>
<feature type="non-terminal residue" evidence="1">
    <location>
        <position position="85"/>
    </location>
</feature>
<name>A0A0D0CNY2_9AGAM</name>
<evidence type="ECO:0000313" key="2">
    <source>
        <dbReference type="Proteomes" id="UP000054538"/>
    </source>
</evidence>
<dbReference type="HOGENOM" id="CLU_2518713_0_0_1"/>
<feature type="non-terminal residue" evidence="1">
    <location>
        <position position="1"/>
    </location>
</feature>
<accession>A0A0D0CNY2</accession>
<reference evidence="2" key="2">
    <citation type="submission" date="2015-01" db="EMBL/GenBank/DDBJ databases">
        <title>Evolutionary Origins and Diversification of the Mycorrhizal Mutualists.</title>
        <authorList>
            <consortium name="DOE Joint Genome Institute"/>
            <consortium name="Mycorrhizal Genomics Consortium"/>
            <person name="Kohler A."/>
            <person name="Kuo A."/>
            <person name="Nagy L.G."/>
            <person name="Floudas D."/>
            <person name="Copeland A."/>
            <person name="Barry K.W."/>
            <person name="Cichocki N."/>
            <person name="Veneault-Fourrey C."/>
            <person name="LaButti K."/>
            <person name="Lindquist E.A."/>
            <person name="Lipzen A."/>
            <person name="Lundell T."/>
            <person name="Morin E."/>
            <person name="Murat C."/>
            <person name="Riley R."/>
            <person name="Ohm R."/>
            <person name="Sun H."/>
            <person name="Tunlid A."/>
            <person name="Henrissat B."/>
            <person name="Grigoriev I.V."/>
            <person name="Hibbett D.S."/>
            <person name="Martin F."/>
        </authorList>
    </citation>
    <scope>NUCLEOTIDE SEQUENCE [LARGE SCALE GENOMIC DNA]</scope>
    <source>
        <strain evidence="2">Ve08.2h10</strain>
    </source>
</reference>
<dbReference type="Proteomes" id="UP000054538">
    <property type="component" value="Unassembled WGS sequence"/>
</dbReference>
<dbReference type="InParanoid" id="A0A0D0CNY2"/>
<keyword evidence="2" id="KW-1185">Reference proteome</keyword>
<gene>
    <name evidence="1" type="ORF">PAXRUDRAFT_38141</name>
</gene>